<sequence>MGILIKKGSLGTFSGRVGSLVVSKWRDKTVAKDPPGKRKKKRKVKGETPPKQEQSLRLGLVTHFLSPFKEYIRIGLERKTRKNPAFQTAVERNLKKAVLGKYPNFTINYQKAIFSEGDLDMAWGTTLELTGPMALRITWEVPETSKIKLTGRDEACCMLYSEKKQKLVTLTGETAYRGDFEMRANFSQLFLGHTLHAWIFFVSPDGKSVSNTRYAGTVQVPEKKVAAPAIQETLPT</sequence>
<gene>
    <name evidence="2" type="ORF">SAMN06265348_11612</name>
</gene>
<evidence type="ECO:0000313" key="2">
    <source>
        <dbReference type="EMBL" id="SMO98237.1"/>
    </source>
</evidence>
<protein>
    <submittedName>
        <fullName evidence="2">Uncharacterized protein</fullName>
    </submittedName>
</protein>
<proteinExistence type="predicted"/>
<dbReference type="EMBL" id="FXTN01000016">
    <property type="protein sequence ID" value="SMO98237.1"/>
    <property type="molecule type" value="Genomic_DNA"/>
</dbReference>
<organism evidence="2 3">
    <name type="scientific">Pedobacter westerhofensis</name>
    <dbReference type="NCBI Taxonomy" id="425512"/>
    <lineage>
        <taxon>Bacteria</taxon>
        <taxon>Pseudomonadati</taxon>
        <taxon>Bacteroidota</taxon>
        <taxon>Sphingobacteriia</taxon>
        <taxon>Sphingobacteriales</taxon>
        <taxon>Sphingobacteriaceae</taxon>
        <taxon>Pedobacter</taxon>
    </lineage>
</organism>
<dbReference type="InterPro" id="IPR046233">
    <property type="entry name" value="DUF6266"/>
</dbReference>
<evidence type="ECO:0000256" key="1">
    <source>
        <dbReference type="SAM" id="MobiDB-lite"/>
    </source>
</evidence>
<name>A0A521FPT4_9SPHI</name>
<feature type="region of interest" description="Disordered" evidence="1">
    <location>
        <begin position="28"/>
        <end position="53"/>
    </location>
</feature>
<dbReference type="Pfam" id="PF19781">
    <property type="entry name" value="DUF6266"/>
    <property type="match status" value="1"/>
</dbReference>
<dbReference type="Proteomes" id="UP000320300">
    <property type="component" value="Unassembled WGS sequence"/>
</dbReference>
<dbReference type="OrthoDB" id="665435at2"/>
<evidence type="ECO:0000313" key="3">
    <source>
        <dbReference type="Proteomes" id="UP000320300"/>
    </source>
</evidence>
<accession>A0A521FPT4</accession>
<reference evidence="2 3" key="1">
    <citation type="submission" date="2017-05" db="EMBL/GenBank/DDBJ databases">
        <authorList>
            <person name="Varghese N."/>
            <person name="Submissions S."/>
        </authorList>
    </citation>
    <scope>NUCLEOTIDE SEQUENCE [LARGE SCALE GENOMIC DNA]</scope>
    <source>
        <strain evidence="2 3">DSM 19036</strain>
    </source>
</reference>
<keyword evidence="3" id="KW-1185">Reference proteome</keyword>
<dbReference type="AlphaFoldDB" id="A0A521FPT4"/>
<dbReference type="RefSeq" id="WP_142530954.1">
    <property type="nucleotide sequence ID" value="NZ_CBCSJO010000015.1"/>
</dbReference>